<dbReference type="GO" id="GO:0051301">
    <property type="term" value="P:cell division"/>
    <property type="evidence" value="ECO:0007669"/>
    <property type="project" value="UniProtKB-KW"/>
</dbReference>
<keyword evidence="3" id="KW-0132">Cell division</keyword>
<proteinExistence type="predicted"/>
<keyword evidence="3" id="KW-0131">Cell cycle</keyword>
<evidence type="ECO:0000313" key="3">
    <source>
        <dbReference type="EMBL" id="TQL57708.1"/>
    </source>
</evidence>
<keyword evidence="2" id="KW-0812">Transmembrane</keyword>
<feature type="compositionally biased region" description="Polar residues" evidence="1">
    <location>
        <begin position="1"/>
        <end position="10"/>
    </location>
</feature>
<accession>A0A542ZBJ5</accession>
<dbReference type="RefSeq" id="WP_142093557.1">
    <property type="nucleotide sequence ID" value="NZ_BAAAMD010000003.1"/>
</dbReference>
<feature type="compositionally biased region" description="Low complexity" evidence="1">
    <location>
        <begin position="218"/>
        <end position="227"/>
    </location>
</feature>
<keyword evidence="2" id="KW-1133">Transmembrane helix</keyword>
<feature type="region of interest" description="Disordered" evidence="1">
    <location>
        <begin position="1"/>
        <end position="27"/>
    </location>
</feature>
<feature type="region of interest" description="Disordered" evidence="1">
    <location>
        <begin position="127"/>
        <end position="263"/>
    </location>
</feature>
<dbReference type="AlphaFoldDB" id="A0A542ZBJ5"/>
<sequence length="263" mass="27383">MSVSPLPTTSDDPRGGGAPLPPSRPRLALVPASQGRMGRASFLVVLGGLLVAGLVGLLFLNTHLQAQAMQANDLRAEAVELSYREGELKQQVIEASSTGEVTRKASKLGLRPNDHIAFVDLRTGEISGDVAPSDGKARPESVILTSDEEDASQESKAQDYADTRRSEAEDAAAAARERAEQLRPQGESYPANPGADQQNQGQGQPENPAFPGSPAPDGPSSGQVQPGQPGPPPPAPEAPEPGQQDPAPQGPEQQATEFARGGQ</sequence>
<keyword evidence="4" id="KW-1185">Reference proteome</keyword>
<protein>
    <submittedName>
        <fullName evidence="3">Cell division protein FtsL</fullName>
    </submittedName>
</protein>
<organism evidence="3 4">
    <name type="scientific">Propioniferax innocua</name>
    <dbReference type="NCBI Taxonomy" id="1753"/>
    <lineage>
        <taxon>Bacteria</taxon>
        <taxon>Bacillati</taxon>
        <taxon>Actinomycetota</taxon>
        <taxon>Actinomycetes</taxon>
        <taxon>Propionibacteriales</taxon>
        <taxon>Propionibacteriaceae</taxon>
        <taxon>Propioniferax</taxon>
    </lineage>
</organism>
<feature type="compositionally biased region" description="Low complexity" evidence="1">
    <location>
        <begin position="191"/>
        <end position="210"/>
    </location>
</feature>
<feature type="transmembrane region" description="Helical" evidence="2">
    <location>
        <begin position="40"/>
        <end position="60"/>
    </location>
</feature>
<evidence type="ECO:0000256" key="1">
    <source>
        <dbReference type="SAM" id="MobiDB-lite"/>
    </source>
</evidence>
<name>A0A542ZBJ5_9ACTN</name>
<reference evidence="3 4" key="1">
    <citation type="submission" date="2019-06" db="EMBL/GenBank/DDBJ databases">
        <title>Sequencing the genomes of 1000 actinobacteria strains.</title>
        <authorList>
            <person name="Klenk H.-P."/>
        </authorList>
    </citation>
    <scope>NUCLEOTIDE SEQUENCE [LARGE SCALE GENOMIC DNA]</scope>
    <source>
        <strain evidence="3 4">DSM 8251</strain>
    </source>
</reference>
<feature type="compositionally biased region" description="Basic and acidic residues" evidence="1">
    <location>
        <begin position="156"/>
        <end position="168"/>
    </location>
</feature>
<evidence type="ECO:0000313" key="4">
    <source>
        <dbReference type="Proteomes" id="UP000316196"/>
    </source>
</evidence>
<dbReference type="OrthoDB" id="4792842at2"/>
<dbReference type="EMBL" id="VFOR01000002">
    <property type="protein sequence ID" value="TQL57708.1"/>
    <property type="molecule type" value="Genomic_DNA"/>
</dbReference>
<comment type="caution">
    <text evidence="3">The sequence shown here is derived from an EMBL/GenBank/DDBJ whole genome shotgun (WGS) entry which is preliminary data.</text>
</comment>
<feature type="compositionally biased region" description="Low complexity" evidence="1">
    <location>
        <begin position="240"/>
        <end position="255"/>
    </location>
</feature>
<dbReference type="Proteomes" id="UP000316196">
    <property type="component" value="Unassembled WGS sequence"/>
</dbReference>
<feature type="compositionally biased region" description="Pro residues" evidence="1">
    <location>
        <begin position="228"/>
        <end position="239"/>
    </location>
</feature>
<evidence type="ECO:0000256" key="2">
    <source>
        <dbReference type="SAM" id="Phobius"/>
    </source>
</evidence>
<gene>
    <name evidence="3" type="ORF">FB460_1548</name>
</gene>
<keyword evidence="2" id="KW-0472">Membrane</keyword>